<reference evidence="2 4" key="2">
    <citation type="submission" date="2019-04" db="EMBL/GenBank/DDBJ databases">
        <title>Pedobacter sp. RP-1-16 sp. nov., isolated from Arctic soil.</title>
        <authorList>
            <person name="Dahal R.H."/>
            <person name="Kim D.-U."/>
        </authorList>
    </citation>
    <scope>NUCLEOTIDE SEQUENCE [LARGE SCALE GENOMIC DNA]</scope>
    <source>
        <strain evidence="2 4">RP-1-16</strain>
    </source>
</reference>
<evidence type="ECO:0000313" key="1">
    <source>
        <dbReference type="EMBL" id="TCC97005.1"/>
    </source>
</evidence>
<dbReference type="EMBL" id="SJSM01000004">
    <property type="protein sequence ID" value="TCC97005.1"/>
    <property type="molecule type" value="Genomic_DNA"/>
</dbReference>
<accession>A0A4R0NA75</accession>
<dbReference type="Proteomes" id="UP000291117">
    <property type="component" value="Unassembled WGS sequence"/>
</dbReference>
<dbReference type="Proteomes" id="UP000309594">
    <property type="component" value="Unassembled WGS sequence"/>
</dbReference>
<reference evidence="1 3" key="1">
    <citation type="submission" date="2019-02" db="EMBL/GenBank/DDBJ databases">
        <title>Pedobacter sp. RP-3-8 sp. nov., isolated from Arctic soil.</title>
        <authorList>
            <person name="Dahal R.H."/>
        </authorList>
    </citation>
    <scope>NUCLEOTIDE SEQUENCE [LARGE SCALE GENOMIC DNA]</scope>
    <source>
        <strain evidence="1 3">RP-3-8</strain>
    </source>
</reference>
<sequence>MICYHEIIHHPKFYFLSILSTIAETNEYDAITNTHAFYQSYRIDTDRISTPVKYRSKYLSK</sequence>
<gene>
    <name evidence="1" type="ORF">EZ444_09095</name>
    <name evidence="2" type="ORF">FBD94_20035</name>
</gene>
<evidence type="ECO:0000313" key="3">
    <source>
        <dbReference type="Proteomes" id="UP000291117"/>
    </source>
</evidence>
<comment type="caution">
    <text evidence="1">The sequence shown here is derived from an EMBL/GenBank/DDBJ whole genome shotgun (WGS) entry which is preliminary data.</text>
</comment>
<accession>A0A4U1G544</accession>
<dbReference type="RefSeq" id="WP_131608417.1">
    <property type="nucleotide sequence ID" value="NZ_SJSM01000004.1"/>
</dbReference>
<name>A0A4R0NA75_9SPHI</name>
<keyword evidence="3" id="KW-1185">Reference proteome</keyword>
<dbReference type="AlphaFoldDB" id="A0A4R0NA75"/>
<evidence type="ECO:0000313" key="4">
    <source>
        <dbReference type="Proteomes" id="UP000309594"/>
    </source>
</evidence>
<protein>
    <submittedName>
        <fullName evidence="1">Uncharacterized protein</fullName>
    </submittedName>
</protein>
<proteinExistence type="predicted"/>
<evidence type="ECO:0000313" key="2">
    <source>
        <dbReference type="EMBL" id="TKC57573.1"/>
    </source>
</evidence>
<organism evidence="1 3">
    <name type="scientific">Pedobacter hiemivivus</name>
    <dbReference type="NCBI Taxonomy" id="2530454"/>
    <lineage>
        <taxon>Bacteria</taxon>
        <taxon>Pseudomonadati</taxon>
        <taxon>Bacteroidota</taxon>
        <taxon>Sphingobacteriia</taxon>
        <taxon>Sphingobacteriales</taxon>
        <taxon>Sphingobacteriaceae</taxon>
        <taxon>Pedobacter</taxon>
    </lineage>
</organism>
<dbReference type="EMBL" id="SWDX01000009">
    <property type="protein sequence ID" value="TKC57573.1"/>
    <property type="molecule type" value="Genomic_DNA"/>
</dbReference>